<dbReference type="EMBL" id="BAAAKV010000004">
    <property type="protein sequence ID" value="GAA1153322.1"/>
    <property type="molecule type" value="Genomic_DNA"/>
</dbReference>
<sequence>MVTLADITPLVCGPVPTQETTMRRLVDTLTRSLANDGISDDLYDALNEVLCEQTGPAPTAPGRAVDNLVICLRLPLPRRSRQHSAHVLSVEEAARINDRFRRATTQLMQVAPHRVATYPAEELRLLLALRDERPEPGQAVPHLRRFALAILALLDLMGDDK</sequence>
<name>A0ABN1UIG5_9ACTN</name>
<dbReference type="RefSeq" id="WP_344269719.1">
    <property type="nucleotide sequence ID" value="NZ_BAAAKV010000004.1"/>
</dbReference>
<evidence type="ECO:0000313" key="2">
    <source>
        <dbReference type="Proteomes" id="UP001501371"/>
    </source>
</evidence>
<evidence type="ECO:0000313" key="1">
    <source>
        <dbReference type="EMBL" id="GAA1153322.1"/>
    </source>
</evidence>
<accession>A0ABN1UIG5</accession>
<dbReference type="Proteomes" id="UP001501371">
    <property type="component" value="Unassembled WGS sequence"/>
</dbReference>
<comment type="caution">
    <text evidence="1">The sequence shown here is derived from an EMBL/GenBank/DDBJ whole genome shotgun (WGS) entry which is preliminary data.</text>
</comment>
<proteinExistence type="predicted"/>
<keyword evidence="2" id="KW-1185">Reference proteome</keyword>
<reference evidence="1 2" key="1">
    <citation type="journal article" date="2019" name="Int. J. Syst. Evol. Microbiol.">
        <title>The Global Catalogue of Microorganisms (GCM) 10K type strain sequencing project: providing services to taxonomists for standard genome sequencing and annotation.</title>
        <authorList>
            <consortium name="The Broad Institute Genomics Platform"/>
            <consortium name="The Broad Institute Genome Sequencing Center for Infectious Disease"/>
            <person name="Wu L."/>
            <person name="Ma J."/>
        </authorList>
    </citation>
    <scope>NUCLEOTIDE SEQUENCE [LARGE SCALE GENOMIC DNA]</scope>
    <source>
        <strain evidence="1 2">JCM 12696</strain>
    </source>
</reference>
<organism evidence="1 2">
    <name type="scientific">Streptomyces hebeiensis</name>
    <dbReference type="NCBI Taxonomy" id="229486"/>
    <lineage>
        <taxon>Bacteria</taxon>
        <taxon>Bacillati</taxon>
        <taxon>Actinomycetota</taxon>
        <taxon>Actinomycetes</taxon>
        <taxon>Kitasatosporales</taxon>
        <taxon>Streptomycetaceae</taxon>
        <taxon>Streptomyces</taxon>
    </lineage>
</organism>
<protein>
    <submittedName>
        <fullName evidence="1">Uncharacterized protein</fullName>
    </submittedName>
</protein>
<gene>
    <name evidence="1" type="ORF">GCM10009654_06100</name>
</gene>